<dbReference type="RefSeq" id="WP_128251165.1">
    <property type="nucleotide sequence ID" value="NZ_CP034951.1"/>
</dbReference>
<dbReference type="SUPFAM" id="SSF52540">
    <property type="entry name" value="P-loop containing nucleoside triphosphate hydrolases"/>
    <property type="match status" value="1"/>
</dbReference>
<sequence>MEELKLIQENLFRQLSPFRRYLSEEIDWSDRLIAVKGARGTGKTTLLLQRIKFDLSEEDRTRALYVTLDDLYFLENTLIQLATEFSLSGGKFLFLDEVHKYPRWSRELKLIYDRFPSLFVVFTSSSMLDILSGESDLSRRAVSYTLQELSYREFLALELESELPVFSFEELINQHQEISQLLKEKLEYPLKHFEDYLFFGAYPYFKENRKTYSQKLLQTLMLIIENDMNAVENISFEESRKIKKLLMAIAQSAPFTPNISKLSERLGMNRKSLLNAIRLLGRADLVIELFKSTTGIGVFTKPEKLYLHNSNIIYAMDGKNFNMGAVRETFFANQVSKNETLHLADKADFLVNKKYVFEVGGKSKTGKQIPDSANAYIVRDQIEFGTAKTIPLWLFGFLY</sequence>
<proteinExistence type="predicted"/>
<evidence type="ECO:0000259" key="1">
    <source>
        <dbReference type="Pfam" id="PF13173"/>
    </source>
</evidence>
<protein>
    <submittedName>
        <fullName evidence="2">AAA family ATPase</fullName>
    </submittedName>
</protein>
<dbReference type="PANTHER" id="PTHR42990:SF1">
    <property type="entry name" value="AAA+ ATPASE DOMAIN-CONTAINING PROTEIN"/>
    <property type="match status" value="1"/>
</dbReference>
<dbReference type="AlphaFoldDB" id="A0A410G6F3"/>
<dbReference type="PANTHER" id="PTHR42990">
    <property type="entry name" value="ATPASE"/>
    <property type="match status" value="1"/>
</dbReference>
<dbReference type="Proteomes" id="UP000285517">
    <property type="component" value="Chromosome"/>
</dbReference>
<evidence type="ECO:0000313" key="2">
    <source>
        <dbReference type="EMBL" id="QAA82801.1"/>
    </source>
</evidence>
<keyword evidence="3" id="KW-1185">Reference proteome</keyword>
<accession>A0A410G6F3</accession>
<reference evidence="2 3" key="1">
    <citation type="submission" date="2019-01" db="EMBL/GenBank/DDBJ databases">
        <title>Complete genome sequencing of Aequorivita sp. H23M31.</title>
        <authorList>
            <person name="Bae J.-W."/>
        </authorList>
    </citation>
    <scope>NUCLEOTIDE SEQUENCE [LARGE SCALE GENOMIC DNA]</scope>
    <source>
        <strain evidence="2 3">H23M31</strain>
    </source>
</reference>
<name>A0A410G6F3_9FLAO</name>
<feature type="domain" description="AAA" evidence="1">
    <location>
        <begin position="30"/>
        <end position="155"/>
    </location>
</feature>
<dbReference type="Pfam" id="PF13173">
    <property type="entry name" value="AAA_14"/>
    <property type="match status" value="1"/>
</dbReference>
<dbReference type="OrthoDB" id="9768467at2"/>
<dbReference type="InterPro" id="IPR027417">
    <property type="entry name" value="P-loop_NTPase"/>
</dbReference>
<organism evidence="2 3">
    <name type="scientific">Aequorivita ciconiae</name>
    <dbReference type="NCBI Taxonomy" id="2494375"/>
    <lineage>
        <taxon>Bacteria</taxon>
        <taxon>Pseudomonadati</taxon>
        <taxon>Bacteroidota</taxon>
        <taxon>Flavobacteriia</taxon>
        <taxon>Flavobacteriales</taxon>
        <taxon>Flavobacteriaceae</taxon>
        <taxon>Aequorivita</taxon>
    </lineage>
</organism>
<evidence type="ECO:0000313" key="3">
    <source>
        <dbReference type="Proteomes" id="UP000285517"/>
    </source>
</evidence>
<dbReference type="EMBL" id="CP034951">
    <property type="protein sequence ID" value="QAA82801.1"/>
    <property type="molecule type" value="Genomic_DNA"/>
</dbReference>
<dbReference type="InterPro" id="IPR041682">
    <property type="entry name" value="AAA_14"/>
</dbReference>
<gene>
    <name evidence="2" type="ORF">EI546_14215</name>
</gene>
<dbReference type="KEGG" id="aev:EI546_14215"/>